<dbReference type="AlphaFoldDB" id="A0A0G4IWN6"/>
<feature type="compositionally biased region" description="Polar residues" evidence="1">
    <location>
        <begin position="538"/>
        <end position="548"/>
    </location>
</feature>
<feature type="region of interest" description="Disordered" evidence="1">
    <location>
        <begin position="534"/>
        <end position="554"/>
    </location>
</feature>
<feature type="compositionally biased region" description="Low complexity" evidence="1">
    <location>
        <begin position="144"/>
        <end position="163"/>
    </location>
</feature>
<accession>A0A0G4IWN6</accession>
<feature type="region of interest" description="Disordered" evidence="1">
    <location>
        <begin position="266"/>
        <end position="285"/>
    </location>
</feature>
<feature type="compositionally biased region" description="Basic residues" evidence="1">
    <location>
        <begin position="426"/>
        <end position="436"/>
    </location>
</feature>
<keyword evidence="3" id="KW-1185">Reference proteome</keyword>
<evidence type="ECO:0000256" key="1">
    <source>
        <dbReference type="SAM" id="MobiDB-lite"/>
    </source>
</evidence>
<gene>
    <name evidence="2" type="ORF">PBRA_007365</name>
</gene>
<feature type="region of interest" description="Disordered" evidence="1">
    <location>
        <begin position="142"/>
        <end position="163"/>
    </location>
</feature>
<proteinExistence type="predicted"/>
<name>A0A0G4IWN6_PLABS</name>
<protein>
    <submittedName>
        <fullName evidence="2">Uncharacterized protein</fullName>
    </submittedName>
</protein>
<feature type="compositionally biased region" description="Low complexity" evidence="1">
    <location>
        <begin position="437"/>
        <end position="471"/>
    </location>
</feature>
<organism evidence="2 3">
    <name type="scientific">Plasmodiophora brassicae</name>
    <name type="common">Clubroot disease agent</name>
    <dbReference type="NCBI Taxonomy" id="37360"/>
    <lineage>
        <taxon>Eukaryota</taxon>
        <taxon>Sar</taxon>
        <taxon>Rhizaria</taxon>
        <taxon>Endomyxa</taxon>
        <taxon>Phytomyxea</taxon>
        <taxon>Plasmodiophorida</taxon>
        <taxon>Plasmodiophoridae</taxon>
        <taxon>Plasmodiophora</taxon>
    </lineage>
</organism>
<evidence type="ECO:0000313" key="2">
    <source>
        <dbReference type="EMBL" id="CEO99632.1"/>
    </source>
</evidence>
<sequence length="554" mass="58369">MDDHDDAVLKAQDDEIRRLRHEIARVDASLVGLGLENGSGNRLGELLFDNSADTAWHDEKTLLDLSSFAGRPWPSLQSRLPPSASCRKGTPFQHRTTRHWRRLTLVNCTHCSRVMSATAFLGHLDVCSPASAKLIDDEAMQQHGAGTRDAPGPATTTTGGAADAGKRLASYRLGQRLPPDAAYPLRNLAIVFTRKVGPSLLVAALVRLTPWPQLKHQCIPRPGDNYMRKVNRKRAFVRDLLMMQRPVPPGQNPAKMLRAMRRVPMAATSGPARSSVAPSTPGGGSYTTTSDCLARAVDDTGRCCRAGDPVGVAAARPSSNMTPQALAAARQAMMNSQKAAAAAAAATAATAVPSSSNPAGDARLQQQQQQMLFAQQHKNMLQMQQQAKGAPYVEAHLMQKNGVPMVATPSSRPPAMAASVQPQAKPPRKSKPKVSKKAAAAAGGGAAPALASTGATSTVRPPGPAQQQQVPVMHATPSAAATAALISNGNGSVPMPALAGRPPPIDKLRQVNMTAAEKLNLLLTTSDLTVLELGSEPTLPSTKPSVLNTAPRPS</sequence>
<evidence type="ECO:0000313" key="3">
    <source>
        <dbReference type="Proteomes" id="UP000039324"/>
    </source>
</evidence>
<feature type="region of interest" description="Disordered" evidence="1">
    <location>
        <begin position="404"/>
        <end position="471"/>
    </location>
</feature>
<dbReference type="EMBL" id="CDSF01000092">
    <property type="protein sequence ID" value="CEO99632.1"/>
    <property type="molecule type" value="Genomic_DNA"/>
</dbReference>
<reference evidence="2 3" key="1">
    <citation type="submission" date="2015-02" db="EMBL/GenBank/DDBJ databases">
        <authorList>
            <person name="Chooi Y.-H."/>
        </authorList>
    </citation>
    <scope>NUCLEOTIDE SEQUENCE [LARGE SCALE GENOMIC DNA]</scope>
    <source>
        <strain evidence="2">E3</strain>
    </source>
</reference>
<dbReference type="Proteomes" id="UP000039324">
    <property type="component" value="Unassembled WGS sequence"/>
</dbReference>